<keyword evidence="3" id="KW-1185">Reference proteome</keyword>
<feature type="chain" id="PRO_5036767896" evidence="1">
    <location>
        <begin position="37"/>
        <end position="420"/>
    </location>
</feature>
<dbReference type="PROSITE" id="PS51318">
    <property type="entry name" value="TAT"/>
    <property type="match status" value="1"/>
</dbReference>
<dbReference type="RefSeq" id="WP_197012163.1">
    <property type="nucleotide sequence ID" value="NZ_BAABES010000004.1"/>
</dbReference>
<dbReference type="Proteomes" id="UP000614047">
    <property type="component" value="Unassembled WGS sequence"/>
</dbReference>
<protein>
    <submittedName>
        <fullName evidence="2">Uncharacterized protein</fullName>
    </submittedName>
</protein>
<keyword evidence="1" id="KW-0732">Signal</keyword>
<reference evidence="2" key="1">
    <citation type="submission" date="2020-11" db="EMBL/GenBank/DDBJ databases">
        <title>Sequencing the genomes of 1000 actinobacteria strains.</title>
        <authorList>
            <person name="Klenk H.-P."/>
        </authorList>
    </citation>
    <scope>NUCLEOTIDE SEQUENCE</scope>
    <source>
        <strain evidence="2">DSM 43175</strain>
    </source>
</reference>
<evidence type="ECO:0000313" key="3">
    <source>
        <dbReference type="Proteomes" id="UP000614047"/>
    </source>
</evidence>
<dbReference type="InterPro" id="IPR006311">
    <property type="entry name" value="TAT_signal"/>
</dbReference>
<dbReference type="AlphaFoldDB" id="A0A931GJC7"/>
<sequence length="420" mass="43614">MRILSRFDHVRSGGALGVAAALTATMVLAPAGPAAADSCRPALTGVTVPELIHAGDEAAGNVSLSCAPLSEVTLRLSSDRAELVVPATVTVKPGQTSANVPLTARLVDGARYVANVKARYQGRTFGDDITVDPGLKSLSLAPTSAPNAVSPVVSLTGPAPAGGLTVRLASDHPAVTMAPTLFFQQDAYSIVTQADRVDQVTEDTRVTISASLGSRTLRASKVLLPPFDGTQGMNVRANEPEDLYGQEYGRSYSVVLDNPAPTGGLEVQMRVRDGDPAVELDNVTDHISEGSTTGTFRLRTTEVTRTTRVVLEATAAGATATLPITIHPRITAIGLPGSVKGGTAFQGTITLAGPSEVDTVVHLQPSWGIVEVPASVTIPAGAISVTFEATSSTVEEDSQIFITARLGRTELYSDRVTLTP</sequence>
<gene>
    <name evidence="2" type="ORF">IW256_003681</name>
</gene>
<feature type="signal peptide" evidence="1">
    <location>
        <begin position="1"/>
        <end position="36"/>
    </location>
</feature>
<accession>A0A931GJC7</accession>
<evidence type="ECO:0000256" key="1">
    <source>
        <dbReference type="SAM" id="SignalP"/>
    </source>
</evidence>
<name>A0A931GJC7_9ACTN</name>
<proteinExistence type="predicted"/>
<organism evidence="2 3">
    <name type="scientific">Actinomadura viridis</name>
    <dbReference type="NCBI Taxonomy" id="58110"/>
    <lineage>
        <taxon>Bacteria</taxon>
        <taxon>Bacillati</taxon>
        <taxon>Actinomycetota</taxon>
        <taxon>Actinomycetes</taxon>
        <taxon>Streptosporangiales</taxon>
        <taxon>Thermomonosporaceae</taxon>
        <taxon>Actinomadura</taxon>
    </lineage>
</organism>
<dbReference type="EMBL" id="JADOUA010000001">
    <property type="protein sequence ID" value="MBG6089568.1"/>
    <property type="molecule type" value="Genomic_DNA"/>
</dbReference>
<evidence type="ECO:0000313" key="2">
    <source>
        <dbReference type="EMBL" id="MBG6089568.1"/>
    </source>
</evidence>
<comment type="caution">
    <text evidence="2">The sequence shown here is derived from an EMBL/GenBank/DDBJ whole genome shotgun (WGS) entry which is preliminary data.</text>
</comment>